<evidence type="ECO:0000313" key="14">
    <source>
        <dbReference type="Proteomes" id="UP001219518"/>
    </source>
</evidence>
<dbReference type="GO" id="GO:0007417">
    <property type="term" value="P:central nervous system development"/>
    <property type="evidence" value="ECO:0007669"/>
    <property type="project" value="TreeGrafter"/>
</dbReference>
<keyword evidence="3" id="KW-0678">Repressor</keyword>
<dbReference type="GO" id="GO:0030182">
    <property type="term" value="P:neuron differentiation"/>
    <property type="evidence" value="ECO:0007669"/>
    <property type="project" value="TreeGrafter"/>
</dbReference>
<dbReference type="PANTHER" id="PTHR24339:SF67">
    <property type="entry name" value="GNOT1 HOMEODOMAIN PROTEIN-RELATED"/>
    <property type="match status" value="1"/>
</dbReference>
<keyword evidence="7" id="KW-0804">Transcription</keyword>
<evidence type="ECO:0000256" key="11">
    <source>
        <dbReference type="SAM" id="MobiDB-lite"/>
    </source>
</evidence>
<dbReference type="PROSITE" id="PS00027">
    <property type="entry name" value="HOMEOBOX_1"/>
    <property type="match status" value="1"/>
</dbReference>
<name>A0AAE1HXE0_9NEOP</name>
<dbReference type="Gene3D" id="1.10.10.60">
    <property type="entry name" value="Homeodomain-like"/>
    <property type="match status" value="1"/>
</dbReference>
<dbReference type="PANTHER" id="PTHR24339">
    <property type="entry name" value="HOMEOBOX PROTEIN EMX-RELATED"/>
    <property type="match status" value="1"/>
</dbReference>
<keyword evidence="8 9" id="KW-0539">Nucleus</keyword>
<evidence type="ECO:0000256" key="7">
    <source>
        <dbReference type="ARBA" id="ARBA00023163"/>
    </source>
</evidence>
<dbReference type="InterPro" id="IPR050877">
    <property type="entry name" value="EMX-VAX-Noto_Homeobox_TFs"/>
</dbReference>
<dbReference type="Pfam" id="PF00046">
    <property type="entry name" value="Homeodomain"/>
    <property type="match status" value="1"/>
</dbReference>
<dbReference type="SMART" id="SM00389">
    <property type="entry name" value="HOX"/>
    <property type="match status" value="1"/>
</dbReference>
<feature type="region of interest" description="Disordered" evidence="11">
    <location>
        <begin position="30"/>
        <end position="121"/>
    </location>
</feature>
<protein>
    <submittedName>
        <fullName evidence="13">Homeobox protein not2</fullName>
    </submittedName>
</protein>
<organism evidence="13 14">
    <name type="scientific">Frankliniella fusca</name>
    <dbReference type="NCBI Taxonomy" id="407009"/>
    <lineage>
        <taxon>Eukaryota</taxon>
        <taxon>Metazoa</taxon>
        <taxon>Ecdysozoa</taxon>
        <taxon>Arthropoda</taxon>
        <taxon>Hexapoda</taxon>
        <taxon>Insecta</taxon>
        <taxon>Pterygota</taxon>
        <taxon>Neoptera</taxon>
        <taxon>Paraneoptera</taxon>
        <taxon>Thysanoptera</taxon>
        <taxon>Terebrantia</taxon>
        <taxon>Thripoidea</taxon>
        <taxon>Thripidae</taxon>
        <taxon>Frankliniella</taxon>
    </lineage>
</organism>
<dbReference type="InterPro" id="IPR009057">
    <property type="entry name" value="Homeodomain-like_sf"/>
</dbReference>
<evidence type="ECO:0000256" key="3">
    <source>
        <dbReference type="ARBA" id="ARBA00022491"/>
    </source>
</evidence>
<dbReference type="AlphaFoldDB" id="A0AAE1HXE0"/>
<dbReference type="EMBL" id="JAHWGI010001354">
    <property type="protein sequence ID" value="KAK3928749.1"/>
    <property type="molecule type" value="Genomic_DNA"/>
</dbReference>
<reference evidence="13" key="1">
    <citation type="submission" date="2021-07" db="EMBL/GenBank/DDBJ databases">
        <authorList>
            <person name="Catto M.A."/>
            <person name="Jacobson A."/>
            <person name="Kennedy G."/>
            <person name="Labadie P."/>
            <person name="Hunt B.G."/>
            <person name="Srinivasan R."/>
        </authorList>
    </citation>
    <scope>NUCLEOTIDE SEQUENCE</scope>
    <source>
        <strain evidence="13">PL_HMW_Pooled</strain>
        <tissue evidence="13">Head</tissue>
    </source>
</reference>
<dbReference type="PRINTS" id="PR00024">
    <property type="entry name" value="HOMEOBOX"/>
</dbReference>
<dbReference type="FunFam" id="1.10.10.60:FF:000450">
    <property type="entry name" value="Homeobox protein notochord"/>
    <property type="match status" value="1"/>
</dbReference>
<accession>A0AAE1HXE0</accession>
<dbReference type="InterPro" id="IPR001356">
    <property type="entry name" value="HD"/>
</dbReference>
<keyword evidence="5 9" id="KW-0238">DNA-binding</keyword>
<sequence length="388" mass="41153">MLQSPLLGCYSAAVGFSQLLQRCELRAPAGPGHGHSHGGAPMASPPGAPRLPALQNAPPPGVPAGVPQFLASSLLQHLQQQQQPPPPHHPGRCASPPSPCSLGSVSPSPSSSPPTSLGGLGLAPAHGVKSFTIDAILGLSEPRHDARFLHQHYPLAGAGAASGPSSPTDLSLGGGQRPPQQLGQLSPRRAGLDAKKPSGGGGKCKRVRTIFTADQLERLEAEFERQQYMVGPERLYLAHALNLTEAQVKVWFQNRRIKWRKQHLEVEQQRLAAIKQHPLQHPAHPLQQAQHAQHAQHALDQDDEEHSEDSGMSEDRTTYFASMVMPGGGDDARGAHQVLGLGQHDHGVGVLAARTPHEHDDVPPAPSEAADVGDPARPPSPAPRDLHP</sequence>
<evidence type="ECO:0000256" key="6">
    <source>
        <dbReference type="ARBA" id="ARBA00023155"/>
    </source>
</evidence>
<dbReference type="GO" id="GO:0000978">
    <property type="term" value="F:RNA polymerase II cis-regulatory region sequence-specific DNA binding"/>
    <property type="evidence" value="ECO:0007669"/>
    <property type="project" value="TreeGrafter"/>
</dbReference>
<gene>
    <name evidence="13" type="ORF">KUF71_016972</name>
</gene>
<evidence type="ECO:0000256" key="5">
    <source>
        <dbReference type="ARBA" id="ARBA00023125"/>
    </source>
</evidence>
<feature type="region of interest" description="Disordered" evidence="11">
    <location>
        <begin position="158"/>
        <end position="204"/>
    </location>
</feature>
<dbReference type="InterPro" id="IPR020479">
    <property type="entry name" value="HD_metazoa"/>
</dbReference>
<comment type="subcellular location">
    <subcellularLocation>
        <location evidence="1 9 10">Nucleus</location>
    </subcellularLocation>
</comment>
<feature type="region of interest" description="Disordered" evidence="11">
    <location>
        <begin position="350"/>
        <end position="388"/>
    </location>
</feature>
<dbReference type="PROSITE" id="PS50071">
    <property type="entry name" value="HOMEOBOX_2"/>
    <property type="match status" value="1"/>
</dbReference>
<keyword evidence="6 9" id="KW-0371">Homeobox</keyword>
<comment type="caution">
    <text evidence="13">The sequence shown here is derived from an EMBL/GenBank/DDBJ whole genome shotgun (WGS) entry which is preliminary data.</text>
</comment>
<reference evidence="13" key="2">
    <citation type="journal article" date="2023" name="BMC Genomics">
        <title>Pest status, molecular evolution, and epigenetic factors derived from the genome assembly of Frankliniella fusca, a thysanopteran phytovirus vector.</title>
        <authorList>
            <person name="Catto M.A."/>
            <person name="Labadie P.E."/>
            <person name="Jacobson A.L."/>
            <person name="Kennedy G.G."/>
            <person name="Srinivasan R."/>
            <person name="Hunt B.G."/>
        </authorList>
    </citation>
    <scope>NUCLEOTIDE SEQUENCE</scope>
    <source>
        <strain evidence="13">PL_HMW_Pooled</strain>
    </source>
</reference>
<evidence type="ECO:0000256" key="1">
    <source>
        <dbReference type="ARBA" id="ARBA00004123"/>
    </source>
</evidence>
<evidence type="ECO:0000256" key="4">
    <source>
        <dbReference type="ARBA" id="ARBA00023015"/>
    </source>
</evidence>
<proteinExistence type="predicted"/>
<evidence type="ECO:0000259" key="12">
    <source>
        <dbReference type="PROSITE" id="PS50071"/>
    </source>
</evidence>
<dbReference type="GO" id="GO:0000981">
    <property type="term" value="F:DNA-binding transcription factor activity, RNA polymerase II-specific"/>
    <property type="evidence" value="ECO:0007669"/>
    <property type="project" value="InterPro"/>
</dbReference>
<keyword evidence="14" id="KW-1185">Reference proteome</keyword>
<dbReference type="InterPro" id="IPR017970">
    <property type="entry name" value="Homeobox_CS"/>
</dbReference>
<feature type="DNA-binding region" description="Homeobox" evidence="9">
    <location>
        <begin position="204"/>
        <end position="263"/>
    </location>
</feature>
<keyword evidence="4" id="KW-0805">Transcription regulation</keyword>
<keyword evidence="2" id="KW-0217">Developmental protein</keyword>
<dbReference type="SUPFAM" id="SSF46689">
    <property type="entry name" value="Homeodomain-like"/>
    <property type="match status" value="1"/>
</dbReference>
<dbReference type="Proteomes" id="UP001219518">
    <property type="component" value="Unassembled WGS sequence"/>
</dbReference>
<feature type="compositionally biased region" description="Low complexity" evidence="11">
    <location>
        <begin position="158"/>
        <end position="189"/>
    </location>
</feature>
<evidence type="ECO:0000256" key="10">
    <source>
        <dbReference type="RuleBase" id="RU000682"/>
    </source>
</evidence>
<feature type="compositionally biased region" description="Low complexity" evidence="11">
    <location>
        <begin position="100"/>
        <end position="117"/>
    </location>
</feature>
<evidence type="ECO:0000256" key="2">
    <source>
        <dbReference type="ARBA" id="ARBA00022473"/>
    </source>
</evidence>
<feature type="domain" description="Homeobox" evidence="12">
    <location>
        <begin position="202"/>
        <end position="262"/>
    </location>
</feature>
<feature type="region of interest" description="Disordered" evidence="11">
    <location>
        <begin position="282"/>
        <end position="313"/>
    </location>
</feature>
<evidence type="ECO:0000313" key="13">
    <source>
        <dbReference type="EMBL" id="KAK3928749.1"/>
    </source>
</evidence>
<dbReference type="CDD" id="cd00086">
    <property type="entry name" value="homeodomain"/>
    <property type="match status" value="1"/>
</dbReference>
<evidence type="ECO:0000256" key="9">
    <source>
        <dbReference type="PROSITE-ProRule" id="PRU00108"/>
    </source>
</evidence>
<evidence type="ECO:0000256" key="8">
    <source>
        <dbReference type="ARBA" id="ARBA00023242"/>
    </source>
</evidence>
<feature type="compositionally biased region" description="Low complexity" evidence="11">
    <location>
        <begin position="282"/>
        <end position="298"/>
    </location>
</feature>
<dbReference type="GO" id="GO:0005634">
    <property type="term" value="C:nucleus"/>
    <property type="evidence" value="ECO:0007669"/>
    <property type="project" value="UniProtKB-SubCell"/>
</dbReference>